<reference evidence="9 10" key="2">
    <citation type="submission" date="2020-03" db="EMBL/GenBank/DDBJ databases">
        <authorList>
            <person name="Ichikawa N."/>
            <person name="Kimura A."/>
            <person name="Kitahashi Y."/>
            <person name="Uohara A."/>
        </authorList>
    </citation>
    <scope>NUCLEOTIDE SEQUENCE [LARGE SCALE GENOMIC DNA]</scope>
    <source>
        <strain evidence="9 10">NBRC 107702</strain>
    </source>
</reference>
<keyword evidence="3 7" id="KW-0812">Transmembrane</keyword>
<dbReference type="PROSITE" id="PS50850">
    <property type="entry name" value="MFS"/>
    <property type="match status" value="2"/>
</dbReference>
<accession>A0A6F8Y4S9</accession>
<evidence type="ECO:0000313" key="9">
    <source>
        <dbReference type="EMBL" id="BCB81033.1"/>
    </source>
</evidence>
<evidence type="ECO:0000256" key="3">
    <source>
        <dbReference type="ARBA" id="ARBA00022692"/>
    </source>
</evidence>
<evidence type="ECO:0000256" key="1">
    <source>
        <dbReference type="ARBA" id="ARBA00004651"/>
    </source>
</evidence>
<dbReference type="PANTHER" id="PTHR23513">
    <property type="entry name" value="INTEGRAL MEMBRANE EFFLUX PROTEIN-RELATED"/>
    <property type="match status" value="1"/>
</dbReference>
<dbReference type="InterPro" id="IPR036259">
    <property type="entry name" value="MFS_trans_sf"/>
</dbReference>
<evidence type="ECO:0000256" key="6">
    <source>
        <dbReference type="SAM" id="MobiDB-lite"/>
    </source>
</evidence>
<evidence type="ECO:0000256" key="4">
    <source>
        <dbReference type="ARBA" id="ARBA00022989"/>
    </source>
</evidence>
<dbReference type="RefSeq" id="WP_173041018.1">
    <property type="nucleotide sequence ID" value="NZ_AP022870.1"/>
</dbReference>
<gene>
    <name evidence="9" type="ORF">Pflav_074430</name>
</gene>
<dbReference type="Gene3D" id="1.20.1250.20">
    <property type="entry name" value="MFS general substrate transporter like domains"/>
    <property type="match status" value="1"/>
</dbReference>
<feature type="region of interest" description="Disordered" evidence="6">
    <location>
        <begin position="406"/>
        <end position="432"/>
    </location>
</feature>
<keyword evidence="4 7" id="KW-1133">Transmembrane helix</keyword>
<evidence type="ECO:0000256" key="5">
    <source>
        <dbReference type="ARBA" id="ARBA00023136"/>
    </source>
</evidence>
<dbReference type="GO" id="GO:0022857">
    <property type="term" value="F:transmembrane transporter activity"/>
    <property type="evidence" value="ECO:0007669"/>
    <property type="project" value="InterPro"/>
</dbReference>
<comment type="subcellular location">
    <subcellularLocation>
        <location evidence="1">Cell membrane</location>
        <topology evidence="1">Multi-pass membrane protein</topology>
    </subcellularLocation>
</comment>
<proteinExistence type="predicted"/>
<feature type="domain" description="Major facilitator superfamily (MFS) profile" evidence="8">
    <location>
        <begin position="219"/>
        <end position="432"/>
    </location>
</feature>
<sequence length="432" mass="42904">MSFASADPSRSAGGWRDVYLAAGARGISTCGDFLAATALALALHSAGAGGLAVSGLMLAAVLPLVVLAPLAGRLADRVDSRTLLVGAGAGQAAICVALAYADGTALIIALVALLACGLAVTQPTIAALLPEMVRRDDLPRATAVNQTAGSVGALVGPALAGLLVGEFGTRIPLLVDGASYLALIAAGLLVRTRRNAGTGAKPAAAGGARDAWRLRRDPMVVAVIAAVAATVAGVGAVNVVEIFFVRETLGASTTAFGLVQAAWTAGMLGGAWLLARSAKRAADDGALVNGLVLMLGLCCLAVLAGAAVPAVGWLVPLWLAGGVLNGGLSVFLAMVMARRVPAEARGRAFAVLGAAVQGAGMLGYLAGGLLLGSFAPRPLVAACGLAGLVVVALVAVPVARAVRRERNGQRGQNGEQAPRRDDAAWTTSATSA</sequence>
<dbReference type="KEGG" id="pfla:Pflav_074430"/>
<feature type="transmembrane region" description="Helical" evidence="7">
    <location>
        <begin position="349"/>
        <end position="373"/>
    </location>
</feature>
<organism evidence="9 10">
    <name type="scientific">Phytohabitans flavus</name>
    <dbReference type="NCBI Taxonomy" id="1076124"/>
    <lineage>
        <taxon>Bacteria</taxon>
        <taxon>Bacillati</taxon>
        <taxon>Actinomycetota</taxon>
        <taxon>Actinomycetes</taxon>
        <taxon>Micromonosporales</taxon>
        <taxon>Micromonosporaceae</taxon>
    </lineage>
</organism>
<feature type="transmembrane region" description="Helical" evidence="7">
    <location>
        <begin position="83"/>
        <end position="101"/>
    </location>
</feature>
<feature type="transmembrane region" description="Helical" evidence="7">
    <location>
        <begin position="256"/>
        <end position="275"/>
    </location>
</feature>
<dbReference type="AlphaFoldDB" id="A0A6F8Y4S9"/>
<keyword evidence="2" id="KW-1003">Cell membrane</keyword>
<dbReference type="InterPro" id="IPR011701">
    <property type="entry name" value="MFS"/>
</dbReference>
<dbReference type="Pfam" id="PF07690">
    <property type="entry name" value="MFS_1"/>
    <property type="match status" value="1"/>
</dbReference>
<feature type="domain" description="Major facilitator superfamily (MFS) profile" evidence="8">
    <location>
        <begin position="1"/>
        <end position="194"/>
    </location>
</feature>
<dbReference type="GO" id="GO:0005886">
    <property type="term" value="C:plasma membrane"/>
    <property type="evidence" value="ECO:0007669"/>
    <property type="project" value="UniProtKB-SubCell"/>
</dbReference>
<feature type="transmembrane region" description="Helical" evidence="7">
    <location>
        <begin position="171"/>
        <end position="190"/>
    </location>
</feature>
<dbReference type="EMBL" id="AP022870">
    <property type="protein sequence ID" value="BCB81033.1"/>
    <property type="molecule type" value="Genomic_DNA"/>
</dbReference>
<evidence type="ECO:0000313" key="10">
    <source>
        <dbReference type="Proteomes" id="UP000502508"/>
    </source>
</evidence>
<reference evidence="9 10" key="1">
    <citation type="submission" date="2020-03" db="EMBL/GenBank/DDBJ databases">
        <title>Whole genome shotgun sequence of Phytohabitans flavus NBRC 107702.</title>
        <authorList>
            <person name="Komaki H."/>
            <person name="Tamura T."/>
        </authorList>
    </citation>
    <scope>NUCLEOTIDE SEQUENCE [LARGE SCALE GENOMIC DNA]</scope>
    <source>
        <strain evidence="9 10">NBRC 107702</strain>
    </source>
</reference>
<dbReference type="SUPFAM" id="SSF103473">
    <property type="entry name" value="MFS general substrate transporter"/>
    <property type="match status" value="1"/>
</dbReference>
<keyword evidence="5 7" id="KW-0472">Membrane</keyword>
<evidence type="ECO:0000256" key="2">
    <source>
        <dbReference type="ARBA" id="ARBA00022475"/>
    </source>
</evidence>
<feature type="transmembrane region" description="Helical" evidence="7">
    <location>
        <begin position="51"/>
        <end position="71"/>
    </location>
</feature>
<feature type="transmembrane region" description="Helical" evidence="7">
    <location>
        <begin position="287"/>
        <end position="311"/>
    </location>
</feature>
<dbReference type="Proteomes" id="UP000502508">
    <property type="component" value="Chromosome"/>
</dbReference>
<feature type="transmembrane region" description="Helical" evidence="7">
    <location>
        <begin position="107"/>
        <end position="129"/>
    </location>
</feature>
<name>A0A6F8Y4S9_9ACTN</name>
<dbReference type="InterPro" id="IPR020846">
    <property type="entry name" value="MFS_dom"/>
</dbReference>
<evidence type="ECO:0000256" key="7">
    <source>
        <dbReference type="SAM" id="Phobius"/>
    </source>
</evidence>
<feature type="transmembrane region" description="Helical" evidence="7">
    <location>
        <begin position="379"/>
        <end position="402"/>
    </location>
</feature>
<feature type="transmembrane region" description="Helical" evidence="7">
    <location>
        <begin position="219"/>
        <end position="244"/>
    </location>
</feature>
<dbReference type="CDD" id="cd06173">
    <property type="entry name" value="MFS_MefA_like"/>
    <property type="match status" value="1"/>
</dbReference>
<protein>
    <recommendedName>
        <fullName evidence="8">Major facilitator superfamily (MFS) profile domain-containing protein</fullName>
    </recommendedName>
</protein>
<feature type="transmembrane region" description="Helical" evidence="7">
    <location>
        <begin position="141"/>
        <end position="165"/>
    </location>
</feature>
<dbReference type="PANTHER" id="PTHR23513:SF11">
    <property type="entry name" value="STAPHYLOFERRIN A TRANSPORTER"/>
    <property type="match status" value="1"/>
</dbReference>
<feature type="transmembrane region" description="Helical" evidence="7">
    <location>
        <begin position="317"/>
        <end position="337"/>
    </location>
</feature>
<keyword evidence="10" id="KW-1185">Reference proteome</keyword>
<evidence type="ECO:0000259" key="8">
    <source>
        <dbReference type="PROSITE" id="PS50850"/>
    </source>
</evidence>